<keyword evidence="13" id="KW-1185">Reference proteome</keyword>
<dbReference type="CDD" id="cd06530">
    <property type="entry name" value="S26_SPase_I"/>
    <property type="match status" value="1"/>
</dbReference>
<comment type="similarity">
    <text evidence="3 7">Belongs to the peptidase S26 family.</text>
</comment>
<dbReference type="InterPro" id="IPR019758">
    <property type="entry name" value="Pept_S26A_signal_pept_1_CS"/>
</dbReference>
<evidence type="ECO:0000256" key="7">
    <source>
        <dbReference type="RuleBase" id="RU362042"/>
    </source>
</evidence>
<feature type="domain" description="Peptidase S26" evidence="9">
    <location>
        <begin position="73"/>
        <end position="246"/>
    </location>
</feature>
<feature type="active site" evidence="6">
    <location>
        <position position="102"/>
    </location>
</feature>
<proteinExistence type="inferred from homology"/>
<dbReference type="EMBL" id="RZNZ01000022">
    <property type="protein sequence ID" value="KAA8816216.1"/>
    <property type="molecule type" value="Genomic_DNA"/>
</dbReference>
<sequence>MQSDQPQQPYGPAAAERDTHTFAVADHGVDPTPLPAAKAAGSGPAHAKPGSRIRAAKSAKPDNANSDKFGFRDFLIWCGIPVVVVLLIRLFILPLYWIPSSSMMNTILKNDRVATLSTHISPASKLQRGDIIVFKDPANWLGQEDTSGHNGYLIKRLIGLPGDVVECAGAGSPITVNGVAVDESSYVAEGSDPSAFAFKVTVTEGNLFVMGDNRAHSADSRFHLDDGNNGLVPMANVSGRAWLIYWPLGRFGLLDSHHEVFASVPSASASGSTV</sequence>
<keyword evidence="7" id="KW-1133">Transmembrane helix</keyword>
<keyword evidence="5 7" id="KW-0378">Hydrolase</keyword>
<dbReference type="InterPro" id="IPR019533">
    <property type="entry name" value="Peptidase_S26"/>
</dbReference>
<feature type="region of interest" description="Disordered" evidence="8">
    <location>
        <begin position="1"/>
        <end position="63"/>
    </location>
</feature>
<dbReference type="GO" id="GO:0009003">
    <property type="term" value="F:signal peptidase activity"/>
    <property type="evidence" value="ECO:0007669"/>
    <property type="project" value="UniProtKB-EC"/>
</dbReference>
<dbReference type="Gene3D" id="2.10.109.10">
    <property type="entry name" value="Umud Fragment, subunit A"/>
    <property type="match status" value="1"/>
</dbReference>
<dbReference type="PRINTS" id="PR00727">
    <property type="entry name" value="LEADERPTASE"/>
</dbReference>
<protein>
    <recommendedName>
        <fullName evidence="4 7">Signal peptidase I</fullName>
        <ecNumber evidence="4 7">3.4.21.89</ecNumber>
    </recommendedName>
</protein>
<dbReference type="OrthoDB" id="9815782at2"/>
<reference evidence="12 13" key="1">
    <citation type="journal article" date="2019" name="Syst. Appl. Microbiol.">
        <title>Characterization of Bifidobacterium species in feaces of the Egyptian fruit bat: Description of B. vespertilionis sp. nov. and B. rousetti sp. nov.</title>
        <authorList>
            <person name="Modesto M."/>
            <person name="Satti M."/>
            <person name="Watanabe K."/>
            <person name="Puglisi E."/>
            <person name="Morelli L."/>
            <person name="Huang C.-H."/>
            <person name="Liou J.-S."/>
            <person name="Miyashita M."/>
            <person name="Tamura T."/>
            <person name="Saito S."/>
            <person name="Mori K."/>
            <person name="Huang L."/>
            <person name="Sciavilla P."/>
            <person name="Sandri C."/>
            <person name="Spiezio C."/>
            <person name="Vitali F."/>
            <person name="Cavalieri D."/>
            <person name="Perpetuini G."/>
            <person name="Tofalo R."/>
            <person name="Bonetti A."/>
            <person name="Arita M."/>
            <person name="Mattarelli P."/>
        </authorList>
    </citation>
    <scope>NUCLEOTIDE SEQUENCE [LARGE SCALE GENOMIC DNA]</scope>
    <source>
        <strain evidence="10 13">RST16</strain>
        <strain evidence="11 12">RST8</strain>
    </source>
</reference>
<gene>
    <name evidence="11" type="primary">lepB</name>
    <name evidence="11" type="ORF">EM848_10505</name>
    <name evidence="10" type="ORF">EMO90_11550</name>
</gene>
<evidence type="ECO:0000313" key="13">
    <source>
        <dbReference type="Proteomes" id="UP000374630"/>
    </source>
</evidence>
<comment type="catalytic activity">
    <reaction evidence="1 7">
        <text>Cleavage of hydrophobic, N-terminal signal or leader sequences from secreted and periplasmic proteins.</text>
        <dbReference type="EC" id="3.4.21.89"/>
    </reaction>
</comment>
<keyword evidence="7" id="KW-0472">Membrane</keyword>
<dbReference type="AlphaFoldDB" id="A0A5J5DSH5"/>
<dbReference type="Proteomes" id="UP000345527">
    <property type="component" value="Unassembled WGS sequence"/>
</dbReference>
<dbReference type="PANTHER" id="PTHR43390:SF1">
    <property type="entry name" value="CHLOROPLAST PROCESSING PEPTIDASE"/>
    <property type="match status" value="1"/>
</dbReference>
<feature type="transmembrane region" description="Helical" evidence="7">
    <location>
        <begin position="74"/>
        <end position="98"/>
    </location>
</feature>
<dbReference type="Proteomes" id="UP000374630">
    <property type="component" value="Unassembled WGS sequence"/>
</dbReference>
<evidence type="ECO:0000256" key="4">
    <source>
        <dbReference type="ARBA" id="ARBA00013208"/>
    </source>
</evidence>
<feature type="compositionally biased region" description="Low complexity" evidence="8">
    <location>
        <begin position="35"/>
        <end position="48"/>
    </location>
</feature>
<keyword evidence="7" id="KW-0812">Transmembrane</keyword>
<evidence type="ECO:0000256" key="2">
    <source>
        <dbReference type="ARBA" id="ARBA00004401"/>
    </source>
</evidence>
<dbReference type="PROSITE" id="PS00761">
    <property type="entry name" value="SPASE_I_3"/>
    <property type="match status" value="1"/>
</dbReference>
<comment type="caution">
    <text evidence="11">The sequence shown here is derived from an EMBL/GenBank/DDBJ whole genome shotgun (WGS) entry which is preliminary data.</text>
</comment>
<evidence type="ECO:0000256" key="8">
    <source>
        <dbReference type="SAM" id="MobiDB-lite"/>
    </source>
</evidence>
<evidence type="ECO:0000256" key="1">
    <source>
        <dbReference type="ARBA" id="ARBA00000677"/>
    </source>
</evidence>
<dbReference type="GO" id="GO:0004252">
    <property type="term" value="F:serine-type endopeptidase activity"/>
    <property type="evidence" value="ECO:0007669"/>
    <property type="project" value="InterPro"/>
</dbReference>
<evidence type="ECO:0000313" key="12">
    <source>
        <dbReference type="Proteomes" id="UP000345527"/>
    </source>
</evidence>
<dbReference type="InterPro" id="IPR036286">
    <property type="entry name" value="LexA/Signal_pep-like_sf"/>
</dbReference>
<evidence type="ECO:0000313" key="11">
    <source>
        <dbReference type="EMBL" id="KAA8821552.1"/>
    </source>
</evidence>
<dbReference type="Pfam" id="PF10502">
    <property type="entry name" value="Peptidase_S26"/>
    <property type="match status" value="1"/>
</dbReference>
<dbReference type="GO" id="GO:0006465">
    <property type="term" value="P:signal peptide processing"/>
    <property type="evidence" value="ECO:0007669"/>
    <property type="project" value="InterPro"/>
</dbReference>
<evidence type="ECO:0000259" key="9">
    <source>
        <dbReference type="Pfam" id="PF10502"/>
    </source>
</evidence>
<dbReference type="SUPFAM" id="SSF51306">
    <property type="entry name" value="LexA/Signal peptidase"/>
    <property type="match status" value="1"/>
</dbReference>
<comment type="subcellular location">
    <subcellularLocation>
        <location evidence="2">Cell membrane</location>
        <topology evidence="2">Single-pass type II membrane protein</topology>
    </subcellularLocation>
    <subcellularLocation>
        <location evidence="7">Membrane</location>
        <topology evidence="7">Single-pass type II membrane protein</topology>
    </subcellularLocation>
</comment>
<name>A0A5J5DSH5_9BIFI</name>
<dbReference type="EC" id="3.4.21.89" evidence="4 7"/>
<evidence type="ECO:0000256" key="6">
    <source>
        <dbReference type="PIRSR" id="PIRSR600223-1"/>
    </source>
</evidence>
<dbReference type="NCBIfam" id="TIGR02227">
    <property type="entry name" value="sigpep_I_bact"/>
    <property type="match status" value="1"/>
</dbReference>
<organism evidence="11 12">
    <name type="scientific">Bifidobacterium vespertilionis</name>
    <dbReference type="NCBI Taxonomy" id="2562524"/>
    <lineage>
        <taxon>Bacteria</taxon>
        <taxon>Bacillati</taxon>
        <taxon>Actinomycetota</taxon>
        <taxon>Actinomycetes</taxon>
        <taxon>Bifidobacteriales</taxon>
        <taxon>Bifidobacteriaceae</taxon>
        <taxon>Bifidobacterium</taxon>
    </lineage>
</organism>
<keyword evidence="7" id="KW-0645">Protease</keyword>
<dbReference type="InterPro" id="IPR000223">
    <property type="entry name" value="Pept_S26A_signal_pept_1"/>
</dbReference>
<evidence type="ECO:0000256" key="5">
    <source>
        <dbReference type="ARBA" id="ARBA00022801"/>
    </source>
</evidence>
<accession>A0A5J5DSH5</accession>
<dbReference type="GO" id="GO:0005886">
    <property type="term" value="C:plasma membrane"/>
    <property type="evidence" value="ECO:0007669"/>
    <property type="project" value="UniProtKB-SubCell"/>
</dbReference>
<evidence type="ECO:0000256" key="3">
    <source>
        <dbReference type="ARBA" id="ARBA00009370"/>
    </source>
</evidence>
<dbReference type="PANTHER" id="PTHR43390">
    <property type="entry name" value="SIGNAL PEPTIDASE I"/>
    <property type="match status" value="1"/>
</dbReference>
<evidence type="ECO:0000313" key="10">
    <source>
        <dbReference type="EMBL" id="KAA8816216.1"/>
    </source>
</evidence>
<feature type="active site" evidence="6">
    <location>
        <position position="155"/>
    </location>
</feature>
<dbReference type="RefSeq" id="WP_150354880.1">
    <property type="nucleotide sequence ID" value="NZ_RZNZ01000022.1"/>
</dbReference>
<dbReference type="EMBL" id="RZOA01000026">
    <property type="protein sequence ID" value="KAA8821552.1"/>
    <property type="molecule type" value="Genomic_DNA"/>
</dbReference>